<dbReference type="KEGG" id="dci:113468361"/>
<evidence type="ECO:0000313" key="3">
    <source>
        <dbReference type="RefSeq" id="XP_026680993.1"/>
    </source>
</evidence>
<accession>A0A3Q0J214</accession>
<keyword evidence="2" id="KW-1185">Reference proteome</keyword>
<gene>
    <name evidence="3" type="primary">LOC113468361</name>
</gene>
<dbReference type="GO" id="GO:0005634">
    <property type="term" value="C:nucleus"/>
    <property type="evidence" value="ECO:0007669"/>
    <property type="project" value="TreeGrafter"/>
</dbReference>
<dbReference type="RefSeq" id="XP_026680993.1">
    <property type="nucleotide sequence ID" value="XM_026825192.1"/>
</dbReference>
<dbReference type="PaxDb" id="121845-A0A3Q0J214"/>
<dbReference type="GeneID" id="113468361"/>
<evidence type="ECO:0000256" key="1">
    <source>
        <dbReference type="SAM" id="MobiDB-lite"/>
    </source>
</evidence>
<dbReference type="InterPro" id="IPR026073">
    <property type="entry name" value="GGNBP2"/>
</dbReference>
<sequence>MEFASSKRLTCPSSSRSTSHHPYNWNSSYNLQSLLQLARFTDTEVTLYRKGKYHFTGKASTISQERFCGECRTKVMRAYTLLVEEKDPSKEKGFVSSLYAGIRRCLADKHIHLELRTEFIASLIARAEPELIGNRRERHAKTLEIAQEEVLTCIGICVYERLHKIQLKLREEQCTYQVLATVAIEALCRNFEK</sequence>
<dbReference type="PANTHER" id="PTHR13601:SF2">
    <property type="entry name" value="GAMETOGENETIN-BINDING PROTEIN 2"/>
    <property type="match status" value="1"/>
</dbReference>
<feature type="compositionally biased region" description="Polar residues" evidence="1">
    <location>
        <begin position="7"/>
        <end position="20"/>
    </location>
</feature>
<feature type="region of interest" description="Disordered" evidence="1">
    <location>
        <begin position="1"/>
        <end position="20"/>
    </location>
</feature>
<evidence type="ECO:0000313" key="2">
    <source>
        <dbReference type="Proteomes" id="UP000079169"/>
    </source>
</evidence>
<dbReference type="PANTHER" id="PTHR13601">
    <property type="entry name" value="GAMETOGENETIN-BINDING PROTEIN 2"/>
    <property type="match status" value="1"/>
</dbReference>
<dbReference type="STRING" id="121845.A0A3Q0J214"/>
<name>A0A3Q0J214_DIACI</name>
<dbReference type="GO" id="GO:0005737">
    <property type="term" value="C:cytoplasm"/>
    <property type="evidence" value="ECO:0007669"/>
    <property type="project" value="TreeGrafter"/>
</dbReference>
<reference evidence="3" key="1">
    <citation type="submission" date="2025-08" db="UniProtKB">
        <authorList>
            <consortium name="RefSeq"/>
        </authorList>
    </citation>
    <scope>IDENTIFICATION</scope>
</reference>
<dbReference type="AlphaFoldDB" id="A0A3Q0J214"/>
<dbReference type="Proteomes" id="UP000079169">
    <property type="component" value="Unplaced"/>
</dbReference>
<organism evidence="2 3">
    <name type="scientific">Diaphorina citri</name>
    <name type="common">Asian citrus psyllid</name>
    <dbReference type="NCBI Taxonomy" id="121845"/>
    <lineage>
        <taxon>Eukaryota</taxon>
        <taxon>Metazoa</taxon>
        <taxon>Ecdysozoa</taxon>
        <taxon>Arthropoda</taxon>
        <taxon>Hexapoda</taxon>
        <taxon>Insecta</taxon>
        <taxon>Pterygota</taxon>
        <taxon>Neoptera</taxon>
        <taxon>Paraneoptera</taxon>
        <taxon>Hemiptera</taxon>
        <taxon>Sternorrhyncha</taxon>
        <taxon>Psylloidea</taxon>
        <taxon>Psyllidae</taxon>
        <taxon>Diaphorininae</taxon>
        <taxon>Diaphorina</taxon>
    </lineage>
</organism>
<protein>
    <submittedName>
        <fullName evidence="3">Gametogenetin-binding protein 2-like</fullName>
    </submittedName>
</protein>
<proteinExistence type="predicted"/>